<proteinExistence type="predicted"/>
<dbReference type="AlphaFoldDB" id="A0A0A8Y9Y0"/>
<organism evidence="1">
    <name type="scientific">Arundo donax</name>
    <name type="common">Giant reed</name>
    <name type="synonym">Donax arundinaceus</name>
    <dbReference type="NCBI Taxonomy" id="35708"/>
    <lineage>
        <taxon>Eukaryota</taxon>
        <taxon>Viridiplantae</taxon>
        <taxon>Streptophyta</taxon>
        <taxon>Embryophyta</taxon>
        <taxon>Tracheophyta</taxon>
        <taxon>Spermatophyta</taxon>
        <taxon>Magnoliopsida</taxon>
        <taxon>Liliopsida</taxon>
        <taxon>Poales</taxon>
        <taxon>Poaceae</taxon>
        <taxon>PACMAD clade</taxon>
        <taxon>Arundinoideae</taxon>
        <taxon>Arundineae</taxon>
        <taxon>Arundo</taxon>
    </lineage>
</organism>
<reference evidence="1" key="1">
    <citation type="submission" date="2014-09" db="EMBL/GenBank/DDBJ databases">
        <authorList>
            <person name="Magalhaes I.L.F."/>
            <person name="Oliveira U."/>
            <person name="Santos F.R."/>
            <person name="Vidigal T.H.D.A."/>
            <person name="Brescovit A.D."/>
            <person name="Santos A.J."/>
        </authorList>
    </citation>
    <scope>NUCLEOTIDE SEQUENCE</scope>
    <source>
        <tissue evidence="1">Shoot tissue taken approximately 20 cm above the soil surface</tissue>
    </source>
</reference>
<name>A0A0A8Y9Y0_ARUDO</name>
<accession>A0A0A8Y9Y0</accession>
<reference evidence="1" key="2">
    <citation type="journal article" date="2015" name="Data Brief">
        <title>Shoot transcriptome of the giant reed, Arundo donax.</title>
        <authorList>
            <person name="Barrero R.A."/>
            <person name="Guerrero F.D."/>
            <person name="Moolhuijzen P."/>
            <person name="Goolsby J.A."/>
            <person name="Tidwell J."/>
            <person name="Bellgard S.E."/>
            <person name="Bellgard M.I."/>
        </authorList>
    </citation>
    <scope>NUCLEOTIDE SEQUENCE</scope>
    <source>
        <tissue evidence="1">Shoot tissue taken approximately 20 cm above the soil surface</tissue>
    </source>
</reference>
<evidence type="ECO:0000313" key="1">
    <source>
        <dbReference type="EMBL" id="JAD22185.1"/>
    </source>
</evidence>
<sequence>MILGKENSRMVTIYSKGQIFVKIIARRLVTMLFHIFKT</sequence>
<dbReference type="EMBL" id="GBRH01275710">
    <property type="protein sequence ID" value="JAD22185.1"/>
    <property type="molecule type" value="Transcribed_RNA"/>
</dbReference>
<protein>
    <submittedName>
        <fullName evidence="1">Uncharacterized protein</fullName>
    </submittedName>
</protein>